<dbReference type="Proteomes" id="UP000784294">
    <property type="component" value="Unassembled WGS sequence"/>
</dbReference>
<dbReference type="PROSITE" id="PS50081">
    <property type="entry name" value="ZF_DAG_PE_2"/>
    <property type="match status" value="1"/>
</dbReference>
<comment type="caution">
    <text evidence="4">The sequence shown here is derived from an EMBL/GenBank/DDBJ whole genome shotgun (WGS) entry which is preliminary data.</text>
</comment>
<keyword evidence="1" id="KW-0479">Metal-binding</keyword>
<organism evidence="4 5">
    <name type="scientific">Protopolystoma xenopodis</name>
    <dbReference type="NCBI Taxonomy" id="117903"/>
    <lineage>
        <taxon>Eukaryota</taxon>
        <taxon>Metazoa</taxon>
        <taxon>Spiralia</taxon>
        <taxon>Lophotrochozoa</taxon>
        <taxon>Platyhelminthes</taxon>
        <taxon>Monogenea</taxon>
        <taxon>Polyopisthocotylea</taxon>
        <taxon>Polystomatidea</taxon>
        <taxon>Polystomatidae</taxon>
        <taxon>Protopolystoma</taxon>
    </lineage>
</organism>
<accession>A0A3S5A2A6</accession>
<evidence type="ECO:0000259" key="3">
    <source>
        <dbReference type="PROSITE" id="PS50081"/>
    </source>
</evidence>
<name>A0A3S5A2A6_9PLAT</name>
<dbReference type="PRINTS" id="PR00008">
    <property type="entry name" value="DAGPEDOMAIN"/>
</dbReference>
<dbReference type="Gene3D" id="3.30.60.20">
    <property type="match status" value="1"/>
</dbReference>
<evidence type="ECO:0000256" key="2">
    <source>
        <dbReference type="ARBA" id="ARBA00022833"/>
    </source>
</evidence>
<dbReference type="InterPro" id="IPR020454">
    <property type="entry name" value="DAG/PE-bd"/>
</dbReference>
<dbReference type="InterPro" id="IPR046349">
    <property type="entry name" value="C1-like_sf"/>
</dbReference>
<dbReference type="GO" id="GO:0046872">
    <property type="term" value="F:metal ion binding"/>
    <property type="evidence" value="ECO:0007669"/>
    <property type="project" value="UniProtKB-KW"/>
</dbReference>
<reference evidence="4" key="1">
    <citation type="submission" date="2018-11" db="EMBL/GenBank/DDBJ databases">
        <authorList>
            <consortium name="Pathogen Informatics"/>
        </authorList>
    </citation>
    <scope>NUCLEOTIDE SEQUENCE</scope>
</reference>
<evidence type="ECO:0000313" key="5">
    <source>
        <dbReference type="Proteomes" id="UP000784294"/>
    </source>
</evidence>
<gene>
    <name evidence="4" type="ORF">PXEA_LOCUS6537</name>
</gene>
<feature type="domain" description="Phorbol-ester/DAG-type" evidence="3">
    <location>
        <begin position="35"/>
        <end position="57"/>
    </location>
</feature>
<dbReference type="OrthoDB" id="63267at2759"/>
<keyword evidence="5" id="KW-1185">Reference proteome</keyword>
<dbReference type="InterPro" id="IPR002219">
    <property type="entry name" value="PKC_DAG/PE"/>
</dbReference>
<keyword evidence="2" id="KW-0862">Zinc</keyword>
<protein>
    <recommendedName>
        <fullName evidence="3">Phorbol-ester/DAG-type domain-containing protein</fullName>
    </recommendedName>
</protein>
<proteinExistence type="predicted"/>
<dbReference type="AlphaFoldDB" id="A0A3S5A2A6"/>
<evidence type="ECO:0000313" key="4">
    <source>
        <dbReference type="EMBL" id="VEL13097.1"/>
    </source>
</evidence>
<sequence length="57" mass="6652">MNYEAKKLAVIPTMEKVGIQRRGAMKQLKVHVVNGHNFVATFFRQPTYCSFCSEFLW</sequence>
<dbReference type="EMBL" id="CAAALY010016768">
    <property type="protein sequence ID" value="VEL13097.1"/>
    <property type="molecule type" value="Genomic_DNA"/>
</dbReference>
<dbReference type="SUPFAM" id="SSF57889">
    <property type="entry name" value="Cysteine-rich domain"/>
    <property type="match status" value="1"/>
</dbReference>
<evidence type="ECO:0000256" key="1">
    <source>
        <dbReference type="ARBA" id="ARBA00022723"/>
    </source>
</evidence>